<proteinExistence type="predicted"/>
<name>A0A9E7NN88_9CAUD</name>
<evidence type="ECO:0000313" key="1">
    <source>
        <dbReference type="EMBL" id="UTQ78188.1"/>
    </source>
</evidence>
<reference evidence="1" key="1">
    <citation type="submission" date="2022-05" db="EMBL/GenBank/DDBJ databases">
        <title>Complete genome sequence of Aeromonas phage JELG-KS1.</title>
        <authorList>
            <person name="Svanberga K."/>
            <person name="Dislers A."/>
            <person name="Kazaks A."/>
            <person name="Zrelovs N."/>
        </authorList>
    </citation>
    <scope>NUCLEOTIDE SEQUENCE</scope>
</reference>
<dbReference type="EMBL" id="ON604651">
    <property type="protein sequence ID" value="UTQ78188.1"/>
    <property type="molecule type" value="Genomic_DNA"/>
</dbReference>
<dbReference type="Proteomes" id="UP001060072">
    <property type="component" value="Segment"/>
</dbReference>
<accession>A0A9E7NN88</accession>
<evidence type="ECO:0000313" key="2">
    <source>
        <dbReference type="Proteomes" id="UP001060072"/>
    </source>
</evidence>
<organism evidence="1 2">
    <name type="scientific">Aeromonas phage JELG-KS1</name>
    <dbReference type="NCBI Taxonomy" id="2951233"/>
    <lineage>
        <taxon>Viruses</taxon>
        <taxon>Duplodnaviria</taxon>
        <taxon>Heunggongvirae</taxon>
        <taxon>Uroviricota</taxon>
        <taxon>Caudoviricetes</taxon>
        <taxon>Autographivirales</taxon>
        <taxon>Autotranscriptaviridae</taxon>
        <taxon>Studiervirinae</taxon>
        <taxon>Jelgvirus</taxon>
        <taxon>Jelgvirus JELGKS1</taxon>
    </lineage>
</organism>
<sequence>MTKTKAVLKALLKAKPLYALIAILLTALGMTQGEAVSGHLYELFQVLLE</sequence>
<protein>
    <submittedName>
        <fullName evidence="1">Uncharacterized protein</fullName>
    </submittedName>
</protein>
<keyword evidence="2" id="KW-1185">Reference proteome</keyword>